<evidence type="ECO:0000256" key="1">
    <source>
        <dbReference type="SAM" id="MobiDB-lite"/>
    </source>
</evidence>
<proteinExistence type="predicted"/>
<dbReference type="AlphaFoldDB" id="A0A8J5SHE6"/>
<protein>
    <submittedName>
        <fullName evidence="2">Uncharacterized protein</fullName>
    </submittedName>
</protein>
<reference evidence="2" key="1">
    <citation type="journal article" date="2021" name="bioRxiv">
        <title>Whole Genome Assembly and Annotation of Northern Wild Rice, Zizania palustris L., Supports a Whole Genome Duplication in the Zizania Genus.</title>
        <authorList>
            <person name="Haas M."/>
            <person name="Kono T."/>
            <person name="Macchietto M."/>
            <person name="Millas R."/>
            <person name="McGilp L."/>
            <person name="Shao M."/>
            <person name="Duquette J."/>
            <person name="Hirsch C.N."/>
            <person name="Kimball J."/>
        </authorList>
    </citation>
    <scope>NUCLEOTIDE SEQUENCE</scope>
    <source>
        <tissue evidence="2">Fresh leaf tissue</tissue>
    </source>
</reference>
<feature type="region of interest" description="Disordered" evidence="1">
    <location>
        <begin position="53"/>
        <end position="98"/>
    </location>
</feature>
<evidence type="ECO:0000313" key="3">
    <source>
        <dbReference type="Proteomes" id="UP000729402"/>
    </source>
</evidence>
<feature type="compositionally biased region" description="Low complexity" evidence="1">
    <location>
        <begin position="68"/>
        <end position="77"/>
    </location>
</feature>
<accession>A0A8J5SHE6</accession>
<dbReference type="Proteomes" id="UP000729402">
    <property type="component" value="Unassembled WGS sequence"/>
</dbReference>
<gene>
    <name evidence="2" type="ORF">GUJ93_ZPchr0006g42908</name>
</gene>
<name>A0A8J5SHE6_ZIZPA</name>
<dbReference type="EMBL" id="JAAALK010000283">
    <property type="protein sequence ID" value="KAG8074780.1"/>
    <property type="molecule type" value="Genomic_DNA"/>
</dbReference>
<sequence length="98" mass="10424">MSRYLYGLQELVAQARTSGIQRANACWLACPARTAYTVTSKCATERSCSSAPSAERIDEGMAGDALDPAAGRAVGPRPRGRLYLTTHPRGGIREIGSP</sequence>
<comment type="caution">
    <text evidence="2">The sequence shown here is derived from an EMBL/GenBank/DDBJ whole genome shotgun (WGS) entry which is preliminary data.</text>
</comment>
<keyword evidence="3" id="KW-1185">Reference proteome</keyword>
<evidence type="ECO:0000313" key="2">
    <source>
        <dbReference type="EMBL" id="KAG8074780.1"/>
    </source>
</evidence>
<organism evidence="2 3">
    <name type="scientific">Zizania palustris</name>
    <name type="common">Northern wild rice</name>
    <dbReference type="NCBI Taxonomy" id="103762"/>
    <lineage>
        <taxon>Eukaryota</taxon>
        <taxon>Viridiplantae</taxon>
        <taxon>Streptophyta</taxon>
        <taxon>Embryophyta</taxon>
        <taxon>Tracheophyta</taxon>
        <taxon>Spermatophyta</taxon>
        <taxon>Magnoliopsida</taxon>
        <taxon>Liliopsida</taxon>
        <taxon>Poales</taxon>
        <taxon>Poaceae</taxon>
        <taxon>BOP clade</taxon>
        <taxon>Oryzoideae</taxon>
        <taxon>Oryzeae</taxon>
        <taxon>Zizaniinae</taxon>
        <taxon>Zizania</taxon>
    </lineage>
</organism>
<reference evidence="2" key="2">
    <citation type="submission" date="2021-02" db="EMBL/GenBank/DDBJ databases">
        <authorList>
            <person name="Kimball J.A."/>
            <person name="Haas M.W."/>
            <person name="Macchietto M."/>
            <person name="Kono T."/>
            <person name="Duquette J."/>
            <person name="Shao M."/>
        </authorList>
    </citation>
    <scope>NUCLEOTIDE SEQUENCE</scope>
    <source>
        <tissue evidence="2">Fresh leaf tissue</tissue>
    </source>
</reference>